<dbReference type="PANTHER" id="PTHR11537:SF254">
    <property type="entry name" value="POTASSIUM VOLTAGE-GATED CHANNEL PROTEIN SHAB"/>
    <property type="match status" value="1"/>
</dbReference>
<evidence type="ECO:0000259" key="10">
    <source>
        <dbReference type="Pfam" id="PF07885"/>
    </source>
</evidence>
<dbReference type="InterPro" id="IPR028325">
    <property type="entry name" value="VG_K_chnl"/>
</dbReference>
<comment type="caution">
    <text evidence="11">The sequence shown here is derived from an EMBL/GenBank/DDBJ whole genome shotgun (WGS) entry which is preliminary data.</text>
</comment>
<dbReference type="InterPro" id="IPR027359">
    <property type="entry name" value="Volt_channel_dom_sf"/>
</dbReference>
<evidence type="ECO:0000256" key="7">
    <source>
        <dbReference type="ARBA" id="ARBA00023303"/>
    </source>
</evidence>
<evidence type="ECO:0000256" key="1">
    <source>
        <dbReference type="ARBA" id="ARBA00004141"/>
    </source>
</evidence>
<dbReference type="GO" id="GO:0008076">
    <property type="term" value="C:voltage-gated potassium channel complex"/>
    <property type="evidence" value="ECO:0007669"/>
    <property type="project" value="InterPro"/>
</dbReference>
<dbReference type="PANTHER" id="PTHR11537">
    <property type="entry name" value="VOLTAGE-GATED POTASSIUM CHANNEL"/>
    <property type="match status" value="1"/>
</dbReference>
<gene>
    <name evidence="11" type="ORF">EV138_1478</name>
</gene>
<evidence type="ECO:0000256" key="3">
    <source>
        <dbReference type="ARBA" id="ARBA00022692"/>
    </source>
</evidence>
<dbReference type="SUPFAM" id="SSF81324">
    <property type="entry name" value="Voltage-gated potassium channels"/>
    <property type="match status" value="1"/>
</dbReference>
<dbReference type="InterPro" id="IPR013099">
    <property type="entry name" value="K_chnl_dom"/>
</dbReference>
<dbReference type="GO" id="GO:0005249">
    <property type="term" value="F:voltage-gated potassium channel activity"/>
    <property type="evidence" value="ECO:0007669"/>
    <property type="project" value="InterPro"/>
</dbReference>
<name>A0A4R7T7M6_9ACTN</name>
<evidence type="ECO:0000256" key="5">
    <source>
        <dbReference type="ARBA" id="ARBA00023065"/>
    </source>
</evidence>
<keyword evidence="12" id="KW-1185">Reference proteome</keyword>
<evidence type="ECO:0000313" key="12">
    <source>
        <dbReference type="Proteomes" id="UP000295151"/>
    </source>
</evidence>
<dbReference type="GO" id="GO:0001508">
    <property type="term" value="P:action potential"/>
    <property type="evidence" value="ECO:0007669"/>
    <property type="project" value="TreeGrafter"/>
</dbReference>
<evidence type="ECO:0000256" key="4">
    <source>
        <dbReference type="ARBA" id="ARBA00022989"/>
    </source>
</evidence>
<keyword evidence="3 9" id="KW-0812">Transmembrane</keyword>
<keyword evidence="7 11" id="KW-0407">Ion channel</keyword>
<comment type="subcellular location">
    <subcellularLocation>
        <location evidence="1">Membrane</location>
        <topology evidence="1">Multi-pass membrane protein</topology>
    </subcellularLocation>
</comment>
<evidence type="ECO:0000256" key="9">
    <source>
        <dbReference type="SAM" id="Phobius"/>
    </source>
</evidence>
<feature type="transmembrane region" description="Helical" evidence="9">
    <location>
        <begin position="126"/>
        <end position="145"/>
    </location>
</feature>
<evidence type="ECO:0000256" key="2">
    <source>
        <dbReference type="ARBA" id="ARBA00022448"/>
    </source>
</evidence>
<sequence length="250" mass="26535">MSCCAVGMESRKVERLAKYERRTGWLLSAAAVLFLMVYAWPILDPGLPGGVIRACSIASAAIWIGFGADYLVRLILAPNKTRFVRDHLTDLLVLALPLLRPLRALRAATALARLGRASMTLRGQTIAYVVGGVALLGFVAAVAVLDAERGSEDANIKTFGDAAWWAATTITTVGYGDRFPTTPEGKWVGAGLMVGGIALAGTITAALASWFVEHIGSVEQAGAEAQDQIATLTAEVRALRSQLAAEQKLR</sequence>
<proteinExistence type="predicted"/>
<evidence type="ECO:0000313" key="11">
    <source>
        <dbReference type="EMBL" id="TDU87940.1"/>
    </source>
</evidence>
<keyword evidence="8" id="KW-0175">Coiled coil</keyword>
<dbReference type="Gene3D" id="1.20.120.350">
    <property type="entry name" value="Voltage-gated potassium channels. Chain C"/>
    <property type="match status" value="1"/>
</dbReference>
<reference evidence="11 12" key="1">
    <citation type="submission" date="2019-03" db="EMBL/GenBank/DDBJ databases">
        <title>Genomic Encyclopedia of Type Strains, Phase III (KMG-III): the genomes of soil and plant-associated and newly described type strains.</title>
        <authorList>
            <person name="Whitman W."/>
        </authorList>
    </citation>
    <scope>NUCLEOTIDE SEQUENCE [LARGE SCALE GENOMIC DNA]</scope>
    <source>
        <strain evidence="11 12">VKM Ac-2575</strain>
    </source>
</reference>
<dbReference type="Proteomes" id="UP000295151">
    <property type="component" value="Unassembled WGS sequence"/>
</dbReference>
<organism evidence="11 12">
    <name type="scientific">Kribbella voronezhensis</name>
    <dbReference type="NCBI Taxonomy" id="2512212"/>
    <lineage>
        <taxon>Bacteria</taxon>
        <taxon>Bacillati</taxon>
        <taxon>Actinomycetota</taxon>
        <taxon>Actinomycetes</taxon>
        <taxon>Propionibacteriales</taxon>
        <taxon>Kribbellaceae</taxon>
        <taxon>Kribbella</taxon>
    </lineage>
</organism>
<dbReference type="Gene3D" id="1.10.287.70">
    <property type="match status" value="1"/>
</dbReference>
<dbReference type="Pfam" id="PF07885">
    <property type="entry name" value="Ion_trans_2"/>
    <property type="match status" value="1"/>
</dbReference>
<accession>A0A4R7T7M6</accession>
<dbReference type="AlphaFoldDB" id="A0A4R7T7M6"/>
<evidence type="ECO:0000256" key="6">
    <source>
        <dbReference type="ARBA" id="ARBA00023136"/>
    </source>
</evidence>
<feature type="domain" description="Potassium channel" evidence="10">
    <location>
        <begin position="146"/>
        <end position="212"/>
    </location>
</feature>
<keyword evidence="5" id="KW-0406">Ion transport</keyword>
<feature type="transmembrane region" description="Helical" evidence="9">
    <location>
        <begin position="187"/>
        <end position="212"/>
    </location>
</feature>
<feature type="transmembrane region" description="Helical" evidence="9">
    <location>
        <begin position="25"/>
        <end position="43"/>
    </location>
</feature>
<keyword evidence="4 9" id="KW-1133">Transmembrane helix</keyword>
<keyword evidence="2" id="KW-0813">Transport</keyword>
<feature type="transmembrane region" description="Helical" evidence="9">
    <location>
        <begin position="49"/>
        <end position="72"/>
    </location>
</feature>
<feature type="coiled-coil region" evidence="8">
    <location>
        <begin position="222"/>
        <end position="249"/>
    </location>
</feature>
<evidence type="ECO:0000256" key="8">
    <source>
        <dbReference type="SAM" id="Coils"/>
    </source>
</evidence>
<keyword evidence="6 9" id="KW-0472">Membrane</keyword>
<dbReference type="EMBL" id="SOCE01000001">
    <property type="protein sequence ID" value="TDU87940.1"/>
    <property type="molecule type" value="Genomic_DNA"/>
</dbReference>
<protein>
    <submittedName>
        <fullName evidence="11">Voltage-gated potassium channel</fullName>
    </submittedName>
</protein>